<keyword evidence="9" id="KW-1185">Reference proteome</keyword>
<proteinExistence type="inferred from homology"/>
<keyword evidence="1 6" id="KW-1277">Toxin-antitoxin system</keyword>
<protein>
    <recommendedName>
        <fullName evidence="6">Ribonuclease VapC</fullName>
        <shortName evidence="6">RNase VapC</shortName>
        <ecNumber evidence="6">3.1.-.-</ecNumber>
    </recommendedName>
    <alternativeName>
        <fullName evidence="6">Toxin VapC</fullName>
    </alternativeName>
</protein>
<organism evidence="8 9">
    <name type="scientific">Tsukamurella soli</name>
    <dbReference type="NCBI Taxonomy" id="644556"/>
    <lineage>
        <taxon>Bacteria</taxon>
        <taxon>Bacillati</taxon>
        <taxon>Actinomycetota</taxon>
        <taxon>Actinomycetes</taxon>
        <taxon>Mycobacteriales</taxon>
        <taxon>Tsukamurellaceae</taxon>
        <taxon>Tsukamurella</taxon>
    </lineage>
</organism>
<dbReference type="InterPro" id="IPR029060">
    <property type="entry name" value="PIN-like_dom_sf"/>
</dbReference>
<evidence type="ECO:0000313" key="8">
    <source>
        <dbReference type="EMBL" id="GAA4386579.1"/>
    </source>
</evidence>
<reference evidence="9" key="1">
    <citation type="journal article" date="2019" name="Int. J. Syst. Evol. Microbiol.">
        <title>The Global Catalogue of Microorganisms (GCM) 10K type strain sequencing project: providing services to taxonomists for standard genome sequencing and annotation.</title>
        <authorList>
            <consortium name="The Broad Institute Genomics Platform"/>
            <consortium name="The Broad Institute Genome Sequencing Center for Infectious Disease"/>
            <person name="Wu L."/>
            <person name="Ma J."/>
        </authorList>
    </citation>
    <scope>NUCLEOTIDE SEQUENCE [LARGE SCALE GENOMIC DNA]</scope>
    <source>
        <strain evidence="9">JCM 17688</strain>
    </source>
</reference>
<evidence type="ECO:0000256" key="6">
    <source>
        <dbReference type="HAMAP-Rule" id="MF_00265"/>
    </source>
</evidence>
<dbReference type="Proteomes" id="UP001500635">
    <property type="component" value="Unassembled WGS sequence"/>
</dbReference>
<dbReference type="SUPFAM" id="SSF88723">
    <property type="entry name" value="PIN domain-like"/>
    <property type="match status" value="1"/>
</dbReference>
<dbReference type="InterPro" id="IPR039018">
    <property type="entry name" value="VapC20-like"/>
</dbReference>
<feature type="binding site" evidence="6">
    <location>
        <position position="104"/>
    </location>
    <ligand>
        <name>Mg(2+)</name>
        <dbReference type="ChEBI" id="CHEBI:18420"/>
    </ligand>
</feature>
<keyword evidence="2 6" id="KW-0540">Nuclease</keyword>
<evidence type="ECO:0000256" key="4">
    <source>
        <dbReference type="ARBA" id="ARBA00022801"/>
    </source>
</evidence>
<dbReference type="InterPro" id="IPR002716">
    <property type="entry name" value="PIN_dom"/>
</dbReference>
<dbReference type="EC" id="3.1.-.-" evidence="6"/>
<keyword evidence="6" id="KW-0800">Toxin</keyword>
<dbReference type="PANTHER" id="PTHR42188">
    <property type="entry name" value="23S RRNA-SPECIFIC ENDONUCLEASE VAPC20"/>
    <property type="match status" value="1"/>
</dbReference>
<dbReference type="EMBL" id="BAABFR010000010">
    <property type="protein sequence ID" value="GAA4386579.1"/>
    <property type="molecule type" value="Genomic_DNA"/>
</dbReference>
<dbReference type="InterPro" id="IPR022907">
    <property type="entry name" value="VapC_family"/>
</dbReference>
<evidence type="ECO:0000256" key="2">
    <source>
        <dbReference type="ARBA" id="ARBA00022722"/>
    </source>
</evidence>
<gene>
    <name evidence="6" type="primary">vapC</name>
    <name evidence="8" type="ORF">GCM10023147_10010</name>
</gene>
<evidence type="ECO:0000259" key="7">
    <source>
        <dbReference type="Pfam" id="PF01850"/>
    </source>
</evidence>
<name>A0ABP8J7U6_9ACTN</name>
<comment type="similarity">
    <text evidence="6">Belongs to the PINc/VapC protein family.</text>
</comment>
<evidence type="ECO:0000313" key="9">
    <source>
        <dbReference type="Proteomes" id="UP001500635"/>
    </source>
</evidence>
<evidence type="ECO:0000256" key="1">
    <source>
        <dbReference type="ARBA" id="ARBA00022649"/>
    </source>
</evidence>
<dbReference type="RefSeq" id="WP_344991756.1">
    <property type="nucleotide sequence ID" value="NZ_BAABFR010000010.1"/>
</dbReference>
<dbReference type="Gene3D" id="3.40.50.1010">
    <property type="entry name" value="5'-nuclease"/>
    <property type="match status" value="1"/>
</dbReference>
<feature type="binding site" evidence="6">
    <location>
        <position position="7"/>
    </location>
    <ligand>
        <name>Mg(2+)</name>
        <dbReference type="ChEBI" id="CHEBI:18420"/>
    </ligand>
</feature>
<evidence type="ECO:0000256" key="3">
    <source>
        <dbReference type="ARBA" id="ARBA00022723"/>
    </source>
</evidence>
<comment type="function">
    <text evidence="6">Toxic component of a toxin-antitoxin (TA) system. An RNase.</text>
</comment>
<dbReference type="HAMAP" id="MF_00265">
    <property type="entry name" value="VapC_Nob1"/>
    <property type="match status" value="1"/>
</dbReference>
<accession>A0ABP8J7U6</accession>
<keyword evidence="5 6" id="KW-0460">Magnesium</keyword>
<keyword evidence="3 6" id="KW-0479">Metal-binding</keyword>
<dbReference type="PANTHER" id="PTHR42188:SF1">
    <property type="entry name" value="23S RRNA-SPECIFIC ENDONUCLEASE VAPC20"/>
    <property type="match status" value="1"/>
</dbReference>
<sequence>MTLVVADTSAIIAAYDSATDWHHRAYSLWNTLTMVVSPLVLDEVDHLLIARFGRDRVIANLVFDDIIEKVTDRVILIPAVDRDDLGMARDVIARYRDLRLDLTDAVSVVLAARYGIVDILTLDERHFRTAAPLTPGKTAFRLPIQDA</sequence>
<comment type="cofactor">
    <cofactor evidence="6">
        <name>Mg(2+)</name>
        <dbReference type="ChEBI" id="CHEBI:18420"/>
    </cofactor>
</comment>
<evidence type="ECO:0000256" key="5">
    <source>
        <dbReference type="ARBA" id="ARBA00022842"/>
    </source>
</evidence>
<comment type="caution">
    <text evidence="8">The sequence shown here is derived from an EMBL/GenBank/DDBJ whole genome shotgun (WGS) entry which is preliminary data.</text>
</comment>
<feature type="domain" description="PIN" evidence="7">
    <location>
        <begin position="4"/>
        <end position="130"/>
    </location>
</feature>
<keyword evidence="4 6" id="KW-0378">Hydrolase</keyword>
<dbReference type="Pfam" id="PF01850">
    <property type="entry name" value="PIN"/>
    <property type="match status" value="1"/>
</dbReference>